<dbReference type="Proteomes" id="UP001642540">
    <property type="component" value="Unassembled WGS sequence"/>
</dbReference>
<dbReference type="InterPro" id="IPR013087">
    <property type="entry name" value="Znf_C2H2_type"/>
</dbReference>
<dbReference type="PROSITE" id="PS50157">
    <property type="entry name" value="ZINC_FINGER_C2H2_2"/>
    <property type="match status" value="1"/>
</dbReference>
<evidence type="ECO:0000259" key="3">
    <source>
        <dbReference type="PROSITE" id="PS50157"/>
    </source>
</evidence>
<evidence type="ECO:0000256" key="2">
    <source>
        <dbReference type="SAM" id="MobiDB-lite"/>
    </source>
</evidence>
<reference evidence="4 5" key="1">
    <citation type="submission" date="2024-08" db="EMBL/GenBank/DDBJ databases">
        <authorList>
            <person name="Cucini C."/>
            <person name="Frati F."/>
        </authorList>
    </citation>
    <scope>NUCLEOTIDE SEQUENCE [LARGE SCALE GENOMIC DNA]</scope>
</reference>
<dbReference type="PROSITE" id="PS00028">
    <property type="entry name" value="ZINC_FINGER_C2H2_1"/>
    <property type="match status" value="1"/>
</dbReference>
<proteinExistence type="predicted"/>
<feature type="compositionally biased region" description="Acidic residues" evidence="2">
    <location>
        <begin position="13"/>
        <end position="26"/>
    </location>
</feature>
<keyword evidence="1" id="KW-0862">Zinc</keyword>
<keyword evidence="5" id="KW-1185">Reference proteome</keyword>
<dbReference type="SUPFAM" id="SSF57667">
    <property type="entry name" value="beta-beta-alpha zinc fingers"/>
    <property type="match status" value="1"/>
</dbReference>
<feature type="compositionally biased region" description="Polar residues" evidence="2">
    <location>
        <begin position="85"/>
        <end position="96"/>
    </location>
</feature>
<keyword evidence="1" id="KW-0863">Zinc-finger</keyword>
<evidence type="ECO:0000313" key="5">
    <source>
        <dbReference type="Proteomes" id="UP001642540"/>
    </source>
</evidence>
<name>A0ABP1Q776_9HEXA</name>
<dbReference type="EMBL" id="CAXLJM020000025">
    <property type="protein sequence ID" value="CAL8092036.1"/>
    <property type="molecule type" value="Genomic_DNA"/>
</dbReference>
<feature type="compositionally biased region" description="Polar residues" evidence="2">
    <location>
        <begin position="1"/>
        <end position="11"/>
    </location>
</feature>
<feature type="compositionally biased region" description="Low complexity" evidence="2">
    <location>
        <begin position="43"/>
        <end position="59"/>
    </location>
</feature>
<dbReference type="InterPro" id="IPR036236">
    <property type="entry name" value="Znf_C2H2_sf"/>
</dbReference>
<keyword evidence="1" id="KW-0479">Metal-binding</keyword>
<evidence type="ECO:0000256" key="1">
    <source>
        <dbReference type="PROSITE-ProRule" id="PRU00042"/>
    </source>
</evidence>
<accession>A0ABP1Q776</accession>
<protein>
    <recommendedName>
        <fullName evidence="3">C2H2-type domain-containing protein</fullName>
    </recommendedName>
</protein>
<gene>
    <name evidence="4" type="ORF">ODALV1_LOCUS8099</name>
</gene>
<organism evidence="4 5">
    <name type="scientific">Orchesella dallaii</name>
    <dbReference type="NCBI Taxonomy" id="48710"/>
    <lineage>
        <taxon>Eukaryota</taxon>
        <taxon>Metazoa</taxon>
        <taxon>Ecdysozoa</taxon>
        <taxon>Arthropoda</taxon>
        <taxon>Hexapoda</taxon>
        <taxon>Collembola</taxon>
        <taxon>Entomobryomorpha</taxon>
        <taxon>Entomobryoidea</taxon>
        <taxon>Orchesellidae</taxon>
        <taxon>Orchesellinae</taxon>
        <taxon>Orchesella</taxon>
    </lineage>
</organism>
<dbReference type="SMART" id="SM00355">
    <property type="entry name" value="ZnF_C2H2"/>
    <property type="match status" value="2"/>
</dbReference>
<dbReference type="Gene3D" id="3.30.160.60">
    <property type="entry name" value="Classic Zinc Finger"/>
    <property type="match status" value="1"/>
</dbReference>
<comment type="caution">
    <text evidence="4">The sequence shown here is derived from an EMBL/GenBank/DDBJ whole genome shotgun (WGS) entry which is preliminary data.</text>
</comment>
<feature type="compositionally biased region" description="Basic and acidic residues" evidence="2">
    <location>
        <begin position="61"/>
        <end position="82"/>
    </location>
</feature>
<feature type="region of interest" description="Disordered" evidence="2">
    <location>
        <begin position="1"/>
        <end position="97"/>
    </location>
</feature>
<sequence>MDSSSEPTIDSNPDVEEEKVGEELEGEGTVKADESGNGEGETEQSTESSGPAEAGNNGAEEAEKVADDDASKKGSVEGDGRGEGNLTSSSSQNADSTPHYRCQLCNIFLGSVELMQLHMNETHPEIATKKMAFKCDKCGVLFPRLDLYHEHAKLHAEGKVVPVKEDSRPKLKVVEPKFGAIQGRQIRFVVGSSIKVVRPRSSTPNSVLMSSQGGTGTPITIQCPEHHFELNSNNISIVIGSAGQPQLEWVLDVPPL</sequence>
<evidence type="ECO:0000313" key="4">
    <source>
        <dbReference type="EMBL" id="CAL8092036.1"/>
    </source>
</evidence>
<feature type="domain" description="C2H2-type" evidence="3">
    <location>
        <begin position="133"/>
        <end position="160"/>
    </location>
</feature>